<reference evidence="2 3" key="1">
    <citation type="submission" date="2024-02" db="EMBL/GenBank/DDBJ databases">
        <title>New thermophilic sulfur-oxidizing bacteria from a hot springs of the Uzon caldera (Kamchatka, Russia).</title>
        <authorList>
            <person name="Dukat A.M."/>
            <person name="Elcheninov A.G."/>
            <person name="Frolov E.N."/>
        </authorList>
    </citation>
    <scope>NUCLEOTIDE SEQUENCE [LARGE SCALE GENOMIC DNA]</scope>
    <source>
        <strain evidence="2 3">AK1</strain>
    </source>
</reference>
<dbReference type="InterPro" id="IPR035919">
    <property type="entry name" value="EAL_sf"/>
</dbReference>
<dbReference type="Pfam" id="PF08668">
    <property type="entry name" value="HDOD"/>
    <property type="match status" value="1"/>
</dbReference>
<dbReference type="InterPro" id="IPR013976">
    <property type="entry name" value="HDOD"/>
</dbReference>
<dbReference type="PROSITE" id="PS51833">
    <property type="entry name" value="HDOD"/>
    <property type="match status" value="1"/>
</dbReference>
<comment type="caution">
    <text evidence="2">The sequence shown here is derived from an EMBL/GenBank/DDBJ whole genome shotgun (WGS) entry which is preliminary data.</text>
</comment>
<dbReference type="RefSeq" id="WP_347307927.1">
    <property type="nucleotide sequence ID" value="NZ_JBAJEX010000004.1"/>
</dbReference>
<organism evidence="2 3">
    <name type="scientific">Thiobacter aerophilum</name>
    <dbReference type="NCBI Taxonomy" id="3121275"/>
    <lineage>
        <taxon>Bacteria</taxon>
        <taxon>Pseudomonadati</taxon>
        <taxon>Pseudomonadota</taxon>
        <taxon>Betaproteobacteria</taxon>
        <taxon>Burkholderiales</taxon>
        <taxon>Thiobacteraceae</taxon>
        <taxon>Thiobacter</taxon>
    </lineage>
</organism>
<evidence type="ECO:0000259" key="1">
    <source>
        <dbReference type="PROSITE" id="PS51833"/>
    </source>
</evidence>
<accession>A0ABV0EDS2</accession>
<evidence type="ECO:0000313" key="3">
    <source>
        <dbReference type="Proteomes" id="UP001482231"/>
    </source>
</evidence>
<dbReference type="PANTHER" id="PTHR33525">
    <property type="match status" value="1"/>
</dbReference>
<proteinExistence type="predicted"/>
<sequence>MLSKYFKLFGGTQKKNRVVPNASAHASEPALDAIVPLLNTPPSAAASVGRVVDTTAANAVVSDVLPIDTHGRRTQVSDLLKRFLGRQPVLEADGRTLGYELRLKKSPPPGAPSGPTLMQMMDEMLLASLLDLNIHALRGGRQIFLPLSVHTLDSGFLTRLAGEGLVLALRPEGDMAALATRLAELKRMGYAIALDEPTLDAATRPLLKLADFLRVDAHGRDAIALGEFAVAALKQSRARLVATHVDVEELFEVCRKLGFKAFQGYSFTRLESTQGARLNPQRLRIMELINLTVSRAEIEDIEAVFKRDAALAYNLLRYINSAANGLMQPVRSIGHALMVLGYDQLYRWLTLLLFASGEPDFRSLALMRTALVRGRFAELLGQPRLAPEARGGLFIVGMFSLLDALLNLPMKQALAGLKLPGEIAQALLEREGPYAPYLELVLATEEGEAHILETYAAVCGIEARELNEAHAQALLWADQVALA</sequence>
<dbReference type="SUPFAM" id="SSF141868">
    <property type="entry name" value="EAL domain-like"/>
    <property type="match status" value="1"/>
</dbReference>
<dbReference type="EMBL" id="JBAJEX010000004">
    <property type="protein sequence ID" value="MEO1766815.1"/>
    <property type="molecule type" value="Genomic_DNA"/>
</dbReference>
<dbReference type="Gene3D" id="1.10.3210.10">
    <property type="entry name" value="Hypothetical protein af1432"/>
    <property type="match status" value="1"/>
</dbReference>
<keyword evidence="3" id="KW-1185">Reference proteome</keyword>
<dbReference type="Proteomes" id="UP001482231">
    <property type="component" value="Unassembled WGS sequence"/>
</dbReference>
<name>A0ABV0EDS2_9BURK</name>
<gene>
    <name evidence="2" type="ORF">V6E02_06265</name>
</gene>
<feature type="domain" description="HDOD" evidence="1">
    <location>
        <begin position="278"/>
        <end position="465"/>
    </location>
</feature>
<dbReference type="SUPFAM" id="SSF109604">
    <property type="entry name" value="HD-domain/PDEase-like"/>
    <property type="match status" value="1"/>
</dbReference>
<dbReference type="Gene3D" id="3.20.20.450">
    <property type="entry name" value="EAL domain"/>
    <property type="match status" value="1"/>
</dbReference>
<dbReference type="PANTHER" id="PTHR33525:SF4">
    <property type="entry name" value="CYCLIC DI-GMP PHOSPHODIESTERASE CDGJ"/>
    <property type="match status" value="1"/>
</dbReference>
<evidence type="ECO:0000313" key="2">
    <source>
        <dbReference type="EMBL" id="MEO1766815.1"/>
    </source>
</evidence>
<dbReference type="InterPro" id="IPR052340">
    <property type="entry name" value="RNase_Y/CdgJ"/>
</dbReference>
<protein>
    <submittedName>
        <fullName evidence="2">HDOD domain-containing protein</fullName>
    </submittedName>
</protein>